<feature type="signal peptide" evidence="1">
    <location>
        <begin position="1"/>
        <end position="23"/>
    </location>
</feature>
<feature type="chain" id="PRO_5032597049" description="Cytochrome c domain-containing protein" evidence="1">
    <location>
        <begin position="24"/>
        <end position="554"/>
    </location>
</feature>
<name>A0A846ZPK4_9GAMM</name>
<dbReference type="Proteomes" id="UP000541636">
    <property type="component" value="Unassembled WGS sequence"/>
</dbReference>
<comment type="caution">
    <text evidence="2">The sequence shown here is derived from an EMBL/GenBank/DDBJ whole genome shotgun (WGS) entry which is preliminary data.</text>
</comment>
<organism evidence="2 3">
    <name type="scientific">Oleiagrimonas citrea</name>
    <dbReference type="NCBI Taxonomy" id="1665687"/>
    <lineage>
        <taxon>Bacteria</taxon>
        <taxon>Pseudomonadati</taxon>
        <taxon>Pseudomonadota</taxon>
        <taxon>Gammaproteobacteria</taxon>
        <taxon>Lysobacterales</taxon>
        <taxon>Rhodanobacteraceae</taxon>
        <taxon>Oleiagrimonas</taxon>
    </lineage>
</organism>
<evidence type="ECO:0000313" key="3">
    <source>
        <dbReference type="Proteomes" id="UP000541636"/>
    </source>
</evidence>
<dbReference type="Gene3D" id="2.30.60.10">
    <property type="entry name" value="Cyanovirin-N"/>
    <property type="match status" value="1"/>
</dbReference>
<dbReference type="RefSeq" id="WP_168609478.1">
    <property type="nucleotide sequence ID" value="NZ_JAAZQD010000004.1"/>
</dbReference>
<sequence>MKIASMLAWAGVSCLVWTAPAVAAGPPPGSYLLSCTGAAVQGDALSASCQTLSGSFQQTTLEQLGTCQNEVMKGGDIANLNGNLVCVPNLPNATGEAYPQSETTVNGWVYSGNQAALIRHAWSIWAGLTQYTGKVNGTPVRAFETWTTPSNMIYRIQSGLGTDVVKGRVLLQKSQLLRPGSRFKLEMPHQFRNLQPMLKSASAIPDGDTKIFVTVAYNPAAAEHAIRNKLFLQSTLNRYLKEGYTQIPVFPTSAITIKPVYKVIQKNETDGNVKDGIYTMPGWPGTPSPAKTFPEPDWGACVYVDVNQSGPSTGNAIDKGCAGRTASTTFHVSDFIHHVITAQEAPAIASQTKMKVSAGDIAILVGMHVTTRETTRWAWQTFWWSANPNQPYLPSDSTIAAARPQQDMDAESGHYAMALSYQMVAPAQPINGGQSVGHSVIAYNPHLEAGFSPSTFQARGSITQPDGKVITNEYGVQTNCMSCHGQAQYQSTPGHYKDPDNREKPYAADFYFGLNDPSFQGKLQLDFAWSILGNLVLDDDGGQGMVKSKKAMHK</sequence>
<gene>
    <name evidence="2" type="ORF">HF690_11065</name>
</gene>
<evidence type="ECO:0008006" key="4">
    <source>
        <dbReference type="Google" id="ProtNLM"/>
    </source>
</evidence>
<dbReference type="AlphaFoldDB" id="A0A846ZPK4"/>
<evidence type="ECO:0000313" key="2">
    <source>
        <dbReference type="EMBL" id="NKZ39488.1"/>
    </source>
</evidence>
<dbReference type="InterPro" id="IPR036673">
    <property type="entry name" value="Cyanovirin-N_sf"/>
</dbReference>
<accession>A0A846ZPK4</accession>
<proteinExistence type="predicted"/>
<reference evidence="2 3" key="1">
    <citation type="journal article" date="2017" name="Int. J. Syst. Evol. Microbiol.">
        <title>Oleiagrimonas citrea sp. nov., a marine bacterium isolated from tidal flat sediment and emended description of the genus Oleiagrimonas Fang et al. 2015 and Oleiagrimonas soli.</title>
        <authorList>
            <person name="Yang S.H."/>
            <person name="Seo H.S."/>
            <person name="Seong C.N."/>
            <person name="Kwon K.K."/>
        </authorList>
    </citation>
    <scope>NUCLEOTIDE SEQUENCE [LARGE SCALE GENOMIC DNA]</scope>
    <source>
        <strain evidence="2 3">MEBiC09124</strain>
    </source>
</reference>
<dbReference type="EMBL" id="JAAZQD010000004">
    <property type="protein sequence ID" value="NKZ39488.1"/>
    <property type="molecule type" value="Genomic_DNA"/>
</dbReference>
<evidence type="ECO:0000256" key="1">
    <source>
        <dbReference type="SAM" id="SignalP"/>
    </source>
</evidence>
<keyword evidence="3" id="KW-1185">Reference proteome</keyword>
<keyword evidence="1" id="KW-0732">Signal</keyword>
<protein>
    <recommendedName>
        <fullName evidence="4">Cytochrome c domain-containing protein</fullName>
    </recommendedName>
</protein>